<evidence type="ECO:0000256" key="3">
    <source>
        <dbReference type="ARBA" id="ARBA00022723"/>
    </source>
</evidence>
<dbReference type="Pfam" id="PF03492">
    <property type="entry name" value="Methyltransf_7"/>
    <property type="match status" value="1"/>
</dbReference>
<keyword evidence="6" id="KW-1185">Reference proteome</keyword>
<dbReference type="EMBL" id="EQ974855">
    <property type="protein sequence ID" value="EEF28055.1"/>
    <property type="molecule type" value="Genomic_DNA"/>
</dbReference>
<dbReference type="GO" id="GO:0046872">
    <property type="term" value="F:metal ion binding"/>
    <property type="evidence" value="ECO:0007669"/>
    <property type="project" value="UniProtKB-KW"/>
</dbReference>
<protein>
    <submittedName>
        <fullName evidence="5">Jasmonate O-methyltransferase, putative</fullName>
        <ecNumber evidence="5">2.1.1.141</ecNumber>
    </submittedName>
</protein>
<dbReference type="SUPFAM" id="SSF53335">
    <property type="entry name" value="S-adenosyl-L-methionine-dependent methyltransferases"/>
    <property type="match status" value="1"/>
</dbReference>
<accession>B9T7V8</accession>
<evidence type="ECO:0000256" key="4">
    <source>
        <dbReference type="ARBA" id="ARBA00022842"/>
    </source>
</evidence>
<dbReference type="eggNOG" id="ENOG502QQVK">
    <property type="taxonomic scope" value="Eukaryota"/>
</dbReference>
<keyword evidence="2 5" id="KW-0808">Transferase</keyword>
<dbReference type="Gene3D" id="3.40.50.150">
    <property type="entry name" value="Vaccinia Virus protein VP39"/>
    <property type="match status" value="1"/>
</dbReference>
<dbReference type="Gene3D" id="1.10.1200.270">
    <property type="entry name" value="Methyltransferase, alpha-helical capping domain"/>
    <property type="match status" value="1"/>
</dbReference>
<dbReference type="InterPro" id="IPR029063">
    <property type="entry name" value="SAM-dependent_MTases_sf"/>
</dbReference>
<dbReference type="InParanoid" id="B9T7V8"/>
<name>B9T7V8_RICCO</name>
<keyword evidence="3" id="KW-0479">Metal-binding</keyword>
<feature type="non-terminal residue" evidence="5">
    <location>
        <position position="1"/>
    </location>
</feature>
<keyword evidence="1 5" id="KW-0489">Methyltransferase</keyword>
<dbReference type="PANTHER" id="PTHR31009">
    <property type="entry name" value="S-ADENOSYL-L-METHIONINE:CARBOXYL METHYLTRANSFERASE FAMILY PROTEIN"/>
    <property type="match status" value="1"/>
</dbReference>
<dbReference type="EC" id="2.1.1.141" evidence="5"/>
<dbReference type="AlphaFoldDB" id="B9T7V8"/>
<reference evidence="6" key="1">
    <citation type="journal article" date="2010" name="Nat. Biotechnol.">
        <title>Draft genome sequence of the oilseed species Ricinus communis.</title>
        <authorList>
            <person name="Chan A.P."/>
            <person name="Crabtree J."/>
            <person name="Zhao Q."/>
            <person name="Lorenzi H."/>
            <person name="Orvis J."/>
            <person name="Puiu D."/>
            <person name="Melake-Berhan A."/>
            <person name="Jones K.M."/>
            <person name="Redman J."/>
            <person name="Chen G."/>
            <person name="Cahoon E.B."/>
            <person name="Gedil M."/>
            <person name="Stanke M."/>
            <person name="Haas B.J."/>
            <person name="Wortman J.R."/>
            <person name="Fraser-Liggett C.M."/>
            <person name="Ravel J."/>
            <person name="Rabinowicz P.D."/>
        </authorList>
    </citation>
    <scope>NUCLEOTIDE SEQUENCE [LARGE SCALE GENOMIC DNA]</scope>
    <source>
        <strain evidence="6">cv. Hale</strain>
    </source>
</reference>
<organism evidence="5 6">
    <name type="scientific">Ricinus communis</name>
    <name type="common">Castor bean</name>
    <dbReference type="NCBI Taxonomy" id="3988"/>
    <lineage>
        <taxon>Eukaryota</taxon>
        <taxon>Viridiplantae</taxon>
        <taxon>Streptophyta</taxon>
        <taxon>Embryophyta</taxon>
        <taxon>Tracheophyta</taxon>
        <taxon>Spermatophyta</taxon>
        <taxon>Magnoliopsida</taxon>
        <taxon>eudicotyledons</taxon>
        <taxon>Gunneridae</taxon>
        <taxon>Pentapetalae</taxon>
        <taxon>rosids</taxon>
        <taxon>fabids</taxon>
        <taxon>Malpighiales</taxon>
        <taxon>Euphorbiaceae</taxon>
        <taxon>Acalyphoideae</taxon>
        <taxon>Acalypheae</taxon>
        <taxon>Ricinus</taxon>
    </lineage>
</organism>
<gene>
    <name evidence="5" type="ORF">RCOM_0308380</name>
</gene>
<sequence length="375" mass="42315">KEAMEVPQVLHMNGGEGTNSYYRNSLFQKKVILKAKPILDESITELCRANLPKCLTMVEMGCSSGPNALLPLWEIIERIDSTCNEMKKKPPMLQVFLNDLPGTDFNTIFRSSVPNFQEKVVQEKGNKFGPIFISACPGSFYGRLFPPQSLHLVHSSCSVHWCSQVPEGLVTESGIAMNKGNICIAETSPPSVHKAYLDQFERDFTTLLKLRSEEIVPGGHMILTITAKNNDNPYCKYGSEFWPLIGMTLNDMVEEGLVQRSKLDSWNIPLYYPSAEEVTDLIQKENSFTISRVEEFVQSWDDNIEDGNSNLVFDKWERGKHVANYMRAAAESMLVTQFGNAIIDDLFNRLSAKAAYYLENGMGLFNHLVISMTRK</sequence>
<keyword evidence="4" id="KW-0460">Magnesium</keyword>
<evidence type="ECO:0000256" key="2">
    <source>
        <dbReference type="ARBA" id="ARBA00022679"/>
    </source>
</evidence>
<evidence type="ECO:0000313" key="6">
    <source>
        <dbReference type="Proteomes" id="UP000008311"/>
    </source>
</evidence>
<dbReference type="Proteomes" id="UP000008311">
    <property type="component" value="Unassembled WGS sequence"/>
</dbReference>
<dbReference type="GO" id="GO:0030795">
    <property type="term" value="F:methyl jasmonate methylesterase activity"/>
    <property type="evidence" value="ECO:0007669"/>
    <property type="project" value="UniProtKB-EC"/>
</dbReference>
<dbReference type="InterPro" id="IPR042086">
    <property type="entry name" value="MeTrfase_capping"/>
</dbReference>
<dbReference type="InterPro" id="IPR005299">
    <property type="entry name" value="MeTrfase_7"/>
</dbReference>
<evidence type="ECO:0000256" key="1">
    <source>
        <dbReference type="ARBA" id="ARBA00022603"/>
    </source>
</evidence>
<evidence type="ECO:0000313" key="5">
    <source>
        <dbReference type="EMBL" id="EEF28055.1"/>
    </source>
</evidence>
<dbReference type="GO" id="GO:0032259">
    <property type="term" value="P:methylation"/>
    <property type="evidence" value="ECO:0000318"/>
    <property type="project" value="GO_Central"/>
</dbReference>
<dbReference type="GO" id="GO:0008757">
    <property type="term" value="F:S-adenosylmethionine-dependent methyltransferase activity"/>
    <property type="evidence" value="ECO:0000318"/>
    <property type="project" value="GO_Central"/>
</dbReference>
<proteinExistence type="predicted"/>